<evidence type="ECO:0000256" key="1">
    <source>
        <dbReference type="ARBA" id="ARBA00002901"/>
    </source>
</evidence>
<evidence type="ECO:0000256" key="2">
    <source>
        <dbReference type="ARBA" id="ARBA00005046"/>
    </source>
</evidence>
<dbReference type="UniPathway" id="UPA00344"/>
<dbReference type="Proteomes" id="UP000321523">
    <property type="component" value="Unassembled WGS sequence"/>
</dbReference>
<protein>
    <recommendedName>
        <fullName evidence="6">Molybdopterin molybdenumtransferase</fullName>
        <ecNumber evidence="6">2.10.1.1</ecNumber>
    </recommendedName>
</protein>
<keyword evidence="4 6" id="KW-0501">Molybdenum cofactor biosynthesis</keyword>
<evidence type="ECO:0000256" key="3">
    <source>
        <dbReference type="ARBA" id="ARBA00010763"/>
    </source>
</evidence>
<evidence type="ECO:0000313" key="9">
    <source>
        <dbReference type="Proteomes" id="UP000321523"/>
    </source>
</evidence>
<dbReference type="AlphaFoldDB" id="A0A512DV84"/>
<dbReference type="InterPro" id="IPR005110">
    <property type="entry name" value="MoeA_linker/N"/>
</dbReference>
<comment type="function">
    <text evidence="1 6">Catalyzes the insertion of molybdate into adenylated molybdopterin with the concomitant release of AMP.</text>
</comment>
<dbReference type="CDD" id="cd00887">
    <property type="entry name" value="MoeA"/>
    <property type="match status" value="1"/>
</dbReference>
<comment type="catalytic activity">
    <reaction evidence="5">
        <text>adenylyl-molybdopterin + molybdate = Mo-molybdopterin + AMP + H(+)</text>
        <dbReference type="Rhea" id="RHEA:35047"/>
        <dbReference type="ChEBI" id="CHEBI:15378"/>
        <dbReference type="ChEBI" id="CHEBI:36264"/>
        <dbReference type="ChEBI" id="CHEBI:62727"/>
        <dbReference type="ChEBI" id="CHEBI:71302"/>
        <dbReference type="ChEBI" id="CHEBI:456215"/>
        <dbReference type="EC" id="2.10.1.1"/>
    </reaction>
</comment>
<dbReference type="InterPro" id="IPR005111">
    <property type="entry name" value="MoeA_C_domain_IV"/>
</dbReference>
<dbReference type="GO" id="GO:0061599">
    <property type="term" value="F:molybdopterin molybdotransferase activity"/>
    <property type="evidence" value="ECO:0007669"/>
    <property type="project" value="UniProtKB-UniRule"/>
</dbReference>
<keyword evidence="6" id="KW-0479">Metal-binding</keyword>
<dbReference type="InterPro" id="IPR036425">
    <property type="entry name" value="MoaB/Mog-like_dom_sf"/>
</dbReference>
<evidence type="ECO:0000256" key="6">
    <source>
        <dbReference type="RuleBase" id="RU365090"/>
    </source>
</evidence>
<dbReference type="GO" id="GO:0006777">
    <property type="term" value="P:Mo-molybdopterin cofactor biosynthetic process"/>
    <property type="evidence" value="ECO:0007669"/>
    <property type="project" value="UniProtKB-UniRule"/>
</dbReference>
<dbReference type="InterPro" id="IPR036688">
    <property type="entry name" value="MoeA_C_domain_IV_sf"/>
</dbReference>
<proteinExistence type="inferred from homology"/>
<dbReference type="Pfam" id="PF00994">
    <property type="entry name" value="MoCF_biosynth"/>
    <property type="match status" value="1"/>
</dbReference>
<comment type="pathway">
    <text evidence="2 6">Cofactor biosynthesis; molybdopterin biosynthesis.</text>
</comment>
<dbReference type="Gene3D" id="2.40.340.10">
    <property type="entry name" value="MoeA, C-terminal, domain IV"/>
    <property type="match status" value="1"/>
</dbReference>
<accession>A0A512DV84</accession>
<comment type="caution">
    <text evidence="8">The sequence shown here is derived from an EMBL/GenBank/DDBJ whole genome shotgun (WGS) entry which is preliminary data.</text>
</comment>
<dbReference type="Pfam" id="PF03453">
    <property type="entry name" value="MoeA_N"/>
    <property type="match status" value="1"/>
</dbReference>
<dbReference type="PANTHER" id="PTHR10192">
    <property type="entry name" value="MOLYBDOPTERIN BIOSYNTHESIS PROTEIN"/>
    <property type="match status" value="1"/>
</dbReference>
<dbReference type="PANTHER" id="PTHR10192:SF5">
    <property type="entry name" value="GEPHYRIN"/>
    <property type="match status" value="1"/>
</dbReference>
<feature type="domain" description="MoaB/Mog" evidence="7">
    <location>
        <begin position="184"/>
        <end position="310"/>
    </location>
</feature>
<dbReference type="EC" id="2.10.1.1" evidence="6"/>
<dbReference type="InterPro" id="IPR001453">
    <property type="entry name" value="MoaB/Mog_dom"/>
</dbReference>
<dbReference type="Gene3D" id="2.170.190.11">
    <property type="entry name" value="Molybdopterin biosynthesis moea protein, domain 3"/>
    <property type="match status" value="1"/>
</dbReference>
<keyword evidence="6 8" id="KW-0808">Transferase</keyword>
<evidence type="ECO:0000259" key="7">
    <source>
        <dbReference type="SMART" id="SM00852"/>
    </source>
</evidence>
<dbReference type="Pfam" id="PF03454">
    <property type="entry name" value="MoeA_C"/>
    <property type="match status" value="1"/>
</dbReference>
<comment type="similarity">
    <text evidence="3 6">Belongs to the MoeA family.</text>
</comment>
<organism evidence="8 9">
    <name type="scientific">Skermanella aerolata</name>
    <dbReference type="NCBI Taxonomy" id="393310"/>
    <lineage>
        <taxon>Bacteria</taxon>
        <taxon>Pseudomonadati</taxon>
        <taxon>Pseudomonadota</taxon>
        <taxon>Alphaproteobacteria</taxon>
        <taxon>Rhodospirillales</taxon>
        <taxon>Azospirillaceae</taxon>
        <taxon>Skermanella</taxon>
    </lineage>
</organism>
<comment type="cofactor">
    <cofactor evidence="6">
        <name>Mg(2+)</name>
        <dbReference type="ChEBI" id="CHEBI:18420"/>
    </cofactor>
</comment>
<evidence type="ECO:0000313" key="8">
    <source>
        <dbReference type="EMBL" id="GEO40356.1"/>
    </source>
</evidence>
<dbReference type="SMART" id="SM00852">
    <property type="entry name" value="MoCF_biosynth"/>
    <property type="match status" value="1"/>
</dbReference>
<dbReference type="InterPro" id="IPR036135">
    <property type="entry name" value="MoeA_linker/N_sf"/>
</dbReference>
<evidence type="ECO:0000256" key="5">
    <source>
        <dbReference type="ARBA" id="ARBA00047317"/>
    </source>
</evidence>
<dbReference type="GO" id="GO:0046872">
    <property type="term" value="F:metal ion binding"/>
    <property type="evidence" value="ECO:0007669"/>
    <property type="project" value="UniProtKB-UniRule"/>
</dbReference>
<dbReference type="SUPFAM" id="SSF63882">
    <property type="entry name" value="MoeA N-terminal region -like"/>
    <property type="match status" value="1"/>
</dbReference>
<dbReference type="SUPFAM" id="SSF53218">
    <property type="entry name" value="Molybdenum cofactor biosynthesis proteins"/>
    <property type="match status" value="1"/>
</dbReference>
<dbReference type="GO" id="GO:0005829">
    <property type="term" value="C:cytosol"/>
    <property type="evidence" value="ECO:0007669"/>
    <property type="project" value="TreeGrafter"/>
</dbReference>
<dbReference type="Gene3D" id="3.40.980.10">
    <property type="entry name" value="MoaB/Mog-like domain"/>
    <property type="match status" value="1"/>
</dbReference>
<sequence length="398" mass="40602">MPSSATPHELSSIRMRGFAARASLDETWAWIDTRIQPLASETVEPFAAVGRITAGDIVATGDLPVLDRAARDGYALRAADSVGASDYNPIPLGLMEALSPVSAGDAVPEGADAVVAVEHTRCDTGTVELVAAVAEGEGIERRGDDIAAGTIPLPVRRLVRPADAALLTALGVADIPVVRRPVVRLVAVGSELEPSTDLDTPMLAALVARDGGIAERHPPLPDDAAAIREFLARPGADLVILCGGSGLGTNDLTAEALAGAGTLAIHGIALRPADSISLGDAAGVPVAVLPGSPAACLSAYETVAGRAVRRLAGGSPDFPFVCRALTTARKIVSPGGWADFCRVRITADGRVEPLGSGGNASLSSVVRADGFVLVPAEQEGFPAGSAVPVHLFAPSWKD</sequence>
<keyword evidence="6" id="KW-0460">Magnesium</keyword>
<keyword evidence="9" id="KW-1185">Reference proteome</keyword>
<dbReference type="EMBL" id="BJYZ01000021">
    <property type="protein sequence ID" value="GEO40356.1"/>
    <property type="molecule type" value="Genomic_DNA"/>
</dbReference>
<reference evidence="8 9" key="1">
    <citation type="submission" date="2019-07" db="EMBL/GenBank/DDBJ databases">
        <title>Whole genome shotgun sequence of Skermanella aerolata NBRC 106429.</title>
        <authorList>
            <person name="Hosoyama A."/>
            <person name="Uohara A."/>
            <person name="Ohji S."/>
            <person name="Ichikawa N."/>
        </authorList>
    </citation>
    <scope>NUCLEOTIDE SEQUENCE [LARGE SCALE GENOMIC DNA]</scope>
    <source>
        <strain evidence="8 9">NBRC 106429</strain>
    </source>
</reference>
<dbReference type="Gene3D" id="3.90.105.10">
    <property type="entry name" value="Molybdopterin biosynthesis moea protein, domain 2"/>
    <property type="match status" value="1"/>
</dbReference>
<gene>
    <name evidence="8" type="ORF">SAE02_45040</name>
</gene>
<dbReference type="InterPro" id="IPR038987">
    <property type="entry name" value="MoeA-like"/>
</dbReference>
<evidence type="ECO:0000256" key="4">
    <source>
        <dbReference type="ARBA" id="ARBA00023150"/>
    </source>
</evidence>
<dbReference type="SUPFAM" id="SSF63867">
    <property type="entry name" value="MoeA C-terminal domain-like"/>
    <property type="match status" value="1"/>
</dbReference>
<name>A0A512DV84_9PROT</name>
<keyword evidence="6" id="KW-0500">Molybdenum</keyword>